<evidence type="ECO:0000256" key="1">
    <source>
        <dbReference type="ARBA" id="ARBA00004613"/>
    </source>
</evidence>
<evidence type="ECO:0000256" key="2">
    <source>
        <dbReference type="ARBA" id="ARBA00022525"/>
    </source>
</evidence>
<comment type="subcellular location">
    <subcellularLocation>
        <location evidence="1">Secreted</location>
    </subcellularLocation>
</comment>
<dbReference type="InterPro" id="IPR036896">
    <property type="entry name" value="Avidin-like_sf"/>
</dbReference>
<evidence type="ECO:0000256" key="3">
    <source>
        <dbReference type="ARBA" id="ARBA00022729"/>
    </source>
</evidence>
<keyword evidence="2" id="KW-0964">Secreted</keyword>
<gene>
    <name evidence="4" type="ORF">WKW80_04730</name>
</gene>
<dbReference type="Gene3D" id="2.40.128.30">
    <property type="entry name" value="Avidin-like"/>
    <property type="match status" value="1"/>
</dbReference>
<keyword evidence="5" id="KW-1185">Reference proteome</keyword>
<name>A0ABU8VUJ2_9BURK</name>
<proteinExistence type="predicted"/>
<dbReference type="EMBL" id="JBBKZV010000002">
    <property type="protein sequence ID" value="MEJ8821342.1"/>
    <property type="molecule type" value="Genomic_DNA"/>
</dbReference>
<dbReference type="RefSeq" id="WP_340362394.1">
    <property type="nucleotide sequence ID" value="NZ_JBBKZV010000002.1"/>
</dbReference>
<comment type="caution">
    <text evidence="4">The sequence shown here is derived from an EMBL/GenBank/DDBJ whole genome shotgun (WGS) entry which is preliminary data.</text>
</comment>
<protein>
    <submittedName>
        <fullName evidence="4">Avidin/streptavidin family protein</fullName>
    </submittedName>
</protein>
<dbReference type="SUPFAM" id="SSF50876">
    <property type="entry name" value="Avidin/streptavidin"/>
    <property type="match status" value="1"/>
</dbReference>
<dbReference type="InterPro" id="IPR005468">
    <property type="entry name" value="Avidin/str"/>
</dbReference>
<reference evidence="4 5" key="1">
    <citation type="submission" date="2024-03" db="EMBL/GenBank/DDBJ databases">
        <title>Novel species of the genus Variovorax.</title>
        <authorList>
            <person name="Liu Q."/>
            <person name="Xin Y.-H."/>
        </authorList>
    </citation>
    <scope>NUCLEOTIDE SEQUENCE [LARGE SCALE GENOMIC DNA]</scope>
    <source>
        <strain evidence="4 5">KACC 18501</strain>
    </source>
</reference>
<evidence type="ECO:0000313" key="5">
    <source>
        <dbReference type="Proteomes" id="UP001363010"/>
    </source>
</evidence>
<keyword evidence="3" id="KW-0732">Signal</keyword>
<organism evidence="4 5">
    <name type="scientific">Variovorax humicola</name>
    <dbReference type="NCBI Taxonomy" id="1769758"/>
    <lineage>
        <taxon>Bacteria</taxon>
        <taxon>Pseudomonadati</taxon>
        <taxon>Pseudomonadota</taxon>
        <taxon>Betaproteobacteria</taxon>
        <taxon>Burkholderiales</taxon>
        <taxon>Comamonadaceae</taxon>
        <taxon>Variovorax</taxon>
    </lineage>
</organism>
<sequence>MTIRIGRWLGRNGSGLEILSIGEGGHLTGRYQTKVGFPDPGAWFDAHGMTDGMLIGFTVLWKNQKEQHGSLTSFTGRYLAKGTEDGLGDSSRERIEALWHLARLNDGDDPAKPHAMWETFLTNSTVWYWTP</sequence>
<evidence type="ECO:0000313" key="4">
    <source>
        <dbReference type="EMBL" id="MEJ8821342.1"/>
    </source>
</evidence>
<dbReference type="Pfam" id="PF01382">
    <property type="entry name" value="Avidin"/>
    <property type="match status" value="1"/>
</dbReference>
<dbReference type="PROSITE" id="PS51326">
    <property type="entry name" value="AVIDIN_2"/>
    <property type="match status" value="1"/>
</dbReference>
<dbReference type="Proteomes" id="UP001363010">
    <property type="component" value="Unassembled WGS sequence"/>
</dbReference>
<accession>A0ABU8VUJ2</accession>